<organism evidence="2 3">
    <name type="scientific">Pontixanthobacter gangjinensis</name>
    <dbReference type="NCBI Taxonomy" id="1028742"/>
    <lineage>
        <taxon>Bacteria</taxon>
        <taxon>Pseudomonadati</taxon>
        <taxon>Pseudomonadota</taxon>
        <taxon>Alphaproteobacteria</taxon>
        <taxon>Sphingomonadales</taxon>
        <taxon>Erythrobacteraceae</taxon>
        <taxon>Pontixanthobacter</taxon>
    </lineage>
</organism>
<evidence type="ECO:0000313" key="2">
    <source>
        <dbReference type="EMBL" id="MXO57152.1"/>
    </source>
</evidence>
<gene>
    <name evidence="2" type="primary">zapA</name>
    <name evidence="2" type="ORF">GRI36_09675</name>
</gene>
<dbReference type="RefSeq" id="WP_160598274.1">
    <property type="nucleotide sequence ID" value="NZ_WTYS01000001.1"/>
</dbReference>
<keyword evidence="2" id="KW-0132">Cell division</keyword>
<dbReference type="Gene3D" id="3.30.160.880">
    <property type="entry name" value="Cell division protein ZapA protomer, N-terminal domain"/>
    <property type="match status" value="1"/>
</dbReference>
<dbReference type="AlphaFoldDB" id="A0A6I4SRL7"/>
<dbReference type="InterPro" id="IPR036192">
    <property type="entry name" value="Cell_div_ZapA-like_sf"/>
</dbReference>
<name>A0A6I4SRL7_9SPHN</name>
<dbReference type="InterPro" id="IPR042233">
    <property type="entry name" value="Cell_div_ZapA_N"/>
</dbReference>
<evidence type="ECO:0000256" key="1">
    <source>
        <dbReference type="SAM" id="Coils"/>
    </source>
</evidence>
<dbReference type="GO" id="GO:0051301">
    <property type="term" value="P:cell division"/>
    <property type="evidence" value="ECO:0007669"/>
    <property type="project" value="UniProtKB-KW"/>
</dbReference>
<keyword evidence="1" id="KW-0175">Coiled coil</keyword>
<accession>A0A6I4SRL7</accession>
<protein>
    <submittedName>
        <fullName evidence="2">Cell division protein ZapA</fullName>
    </submittedName>
</protein>
<dbReference type="Pfam" id="PF05164">
    <property type="entry name" value="ZapA"/>
    <property type="match status" value="1"/>
</dbReference>
<sequence length="233" mass="24908">MSEVKLSIAGRDYTVACAEGEEAHVISLGGLIDEKLGQLRGSLSSSESQNLLFGALFLADELHEARKTAASATAKLEAQSGIVANAEREANLAKGKQDDLKLTVARLEEELDGLQSAQQRQSAEANDIRIELESLREKTDAAISEKETLASQVAQLTRERDTLIKQIQSKDLLLERANALVQESKARAAPVSAQVLASSGDLAGDPELAPSLERFADLLENCADKLESKAPAS</sequence>
<dbReference type="Proteomes" id="UP000468943">
    <property type="component" value="Unassembled WGS sequence"/>
</dbReference>
<dbReference type="SUPFAM" id="SSF102829">
    <property type="entry name" value="Cell division protein ZapA-like"/>
    <property type="match status" value="1"/>
</dbReference>
<feature type="coiled-coil region" evidence="1">
    <location>
        <begin position="83"/>
        <end position="166"/>
    </location>
</feature>
<keyword evidence="2" id="KW-0131">Cell cycle</keyword>
<reference evidence="2 3" key="1">
    <citation type="submission" date="2019-12" db="EMBL/GenBank/DDBJ databases">
        <title>Genomic-based taxomic classification of the family Erythrobacteraceae.</title>
        <authorList>
            <person name="Xu L."/>
        </authorList>
    </citation>
    <scope>NUCLEOTIDE SEQUENCE [LARGE SCALE GENOMIC DNA]</scope>
    <source>
        <strain evidence="2 3">JCM 17802</strain>
    </source>
</reference>
<dbReference type="EMBL" id="WTYS01000001">
    <property type="protein sequence ID" value="MXO57152.1"/>
    <property type="molecule type" value="Genomic_DNA"/>
</dbReference>
<dbReference type="Gene3D" id="1.10.287.1490">
    <property type="match status" value="1"/>
</dbReference>
<comment type="caution">
    <text evidence="2">The sequence shown here is derived from an EMBL/GenBank/DDBJ whole genome shotgun (WGS) entry which is preliminary data.</text>
</comment>
<dbReference type="OrthoDB" id="9797575at2"/>
<proteinExistence type="predicted"/>
<evidence type="ECO:0000313" key="3">
    <source>
        <dbReference type="Proteomes" id="UP000468943"/>
    </source>
</evidence>
<keyword evidence="3" id="KW-1185">Reference proteome</keyword>
<dbReference type="InterPro" id="IPR007838">
    <property type="entry name" value="Cell_div_ZapA-like"/>
</dbReference>